<dbReference type="GO" id="GO:0004523">
    <property type="term" value="F:RNA-DNA hybrid ribonuclease activity"/>
    <property type="evidence" value="ECO:0007669"/>
    <property type="project" value="InterPro"/>
</dbReference>
<dbReference type="OMA" id="TICKINR"/>
<dbReference type="Proteomes" id="UP000007015">
    <property type="component" value="Chromosome 11"/>
</dbReference>
<dbReference type="InterPro" id="IPR026960">
    <property type="entry name" value="RVT-Znf"/>
</dbReference>
<dbReference type="EMBL" id="CM000136">
    <property type="protein sequence ID" value="EEC68446.1"/>
    <property type="molecule type" value="Genomic_DNA"/>
</dbReference>
<dbReference type="STRING" id="39946.B8BLB0"/>
<evidence type="ECO:0000313" key="3">
    <source>
        <dbReference type="EMBL" id="EEC68446.1"/>
    </source>
</evidence>
<organism evidence="3 4">
    <name type="scientific">Oryza sativa subsp. indica</name>
    <name type="common">Rice</name>
    <dbReference type="NCBI Taxonomy" id="39946"/>
    <lineage>
        <taxon>Eukaryota</taxon>
        <taxon>Viridiplantae</taxon>
        <taxon>Streptophyta</taxon>
        <taxon>Embryophyta</taxon>
        <taxon>Tracheophyta</taxon>
        <taxon>Spermatophyta</taxon>
        <taxon>Magnoliopsida</taxon>
        <taxon>Liliopsida</taxon>
        <taxon>Poales</taxon>
        <taxon>Poaceae</taxon>
        <taxon>BOP clade</taxon>
        <taxon>Oryzoideae</taxon>
        <taxon>Oryzeae</taxon>
        <taxon>Oryzinae</taxon>
        <taxon>Oryza</taxon>
        <taxon>Oryza sativa</taxon>
    </lineage>
</organism>
<dbReference type="Pfam" id="PF13966">
    <property type="entry name" value="zf-RVT"/>
    <property type="match status" value="1"/>
</dbReference>
<evidence type="ECO:0000259" key="2">
    <source>
        <dbReference type="Pfam" id="PF13966"/>
    </source>
</evidence>
<accession>B8BLB0</accession>
<dbReference type="InterPro" id="IPR052929">
    <property type="entry name" value="RNase_H-like_EbsB-rel"/>
</dbReference>
<dbReference type="CDD" id="cd06222">
    <property type="entry name" value="RNase_H_like"/>
    <property type="match status" value="1"/>
</dbReference>
<name>B8BLB0_ORYSI</name>
<feature type="domain" description="RNase H type-1" evidence="1">
    <location>
        <begin position="246"/>
        <end position="290"/>
    </location>
</feature>
<dbReference type="InterPro" id="IPR044730">
    <property type="entry name" value="RNase_H-like_dom_plant"/>
</dbReference>
<dbReference type="AlphaFoldDB" id="B8BLB0"/>
<sequence length="314" mass="35276">MILKIRTSASLESNFLAWHPDRLGKFSVRSVYHLVVSLAETGDCSSSTEVLVNKSWKRIWACNVPQKVRIFAWKAISNSLPTMKNKKKRNLELLSTCCICGAEEEDVAHALCHCQQARNLWSAMYSARAISHDVNSAWSGTDWILNLLEVLPKEEDAMFLMLMWRIWHNRNEITHGKSIAPVAVSQRFIFSYVSSLTTIKQYPQADIIKGKQVAHPDRIRLPSQAPPAVSSPRRWEKPSTRWMKLNVDGSFQASYGKGGIGAVLRDSSGNVIFAACGSMLVCGSAMEADYSRAGRVLQWRFNGRSCLSLWKLIA</sequence>
<evidence type="ECO:0000259" key="1">
    <source>
        <dbReference type="Pfam" id="PF13456"/>
    </source>
</evidence>
<dbReference type="PANTHER" id="PTHR47074">
    <property type="entry name" value="BNAC02G40300D PROTEIN"/>
    <property type="match status" value="1"/>
</dbReference>
<dbReference type="GO" id="GO:0003676">
    <property type="term" value="F:nucleic acid binding"/>
    <property type="evidence" value="ECO:0007669"/>
    <property type="project" value="InterPro"/>
</dbReference>
<evidence type="ECO:0000313" key="4">
    <source>
        <dbReference type="Proteomes" id="UP000007015"/>
    </source>
</evidence>
<dbReference type="Gramene" id="BGIOSGA033724-TA">
    <property type="protein sequence ID" value="BGIOSGA033724-PA"/>
    <property type="gene ID" value="BGIOSGA033724"/>
</dbReference>
<dbReference type="InterPro" id="IPR002156">
    <property type="entry name" value="RNaseH_domain"/>
</dbReference>
<dbReference type="Pfam" id="PF13456">
    <property type="entry name" value="RVT_3"/>
    <property type="match status" value="1"/>
</dbReference>
<protein>
    <recommendedName>
        <fullName evidence="5">Reverse transcriptase zinc-binding domain-containing protein</fullName>
    </recommendedName>
</protein>
<reference evidence="3 4" key="1">
    <citation type="journal article" date="2005" name="PLoS Biol.">
        <title>The genomes of Oryza sativa: a history of duplications.</title>
        <authorList>
            <person name="Yu J."/>
            <person name="Wang J."/>
            <person name="Lin W."/>
            <person name="Li S."/>
            <person name="Li H."/>
            <person name="Zhou J."/>
            <person name="Ni P."/>
            <person name="Dong W."/>
            <person name="Hu S."/>
            <person name="Zeng C."/>
            <person name="Zhang J."/>
            <person name="Zhang Y."/>
            <person name="Li R."/>
            <person name="Xu Z."/>
            <person name="Li S."/>
            <person name="Li X."/>
            <person name="Zheng H."/>
            <person name="Cong L."/>
            <person name="Lin L."/>
            <person name="Yin J."/>
            <person name="Geng J."/>
            <person name="Li G."/>
            <person name="Shi J."/>
            <person name="Liu J."/>
            <person name="Lv H."/>
            <person name="Li J."/>
            <person name="Wang J."/>
            <person name="Deng Y."/>
            <person name="Ran L."/>
            <person name="Shi X."/>
            <person name="Wang X."/>
            <person name="Wu Q."/>
            <person name="Li C."/>
            <person name="Ren X."/>
            <person name="Wang J."/>
            <person name="Wang X."/>
            <person name="Li D."/>
            <person name="Liu D."/>
            <person name="Zhang X."/>
            <person name="Ji Z."/>
            <person name="Zhao W."/>
            <person name="Sun Y."/>
            <person name="Zhang Z."/>
            <person name="Bao J."/>
            <person name="Han Y."/>
            <person name="Dong L."/>
            <person name="Ji J."/>
            <person name="Chen P."/>
            <person name="Wu S."/>
            <person name="Liu J."/>
            <person name="Xiao Y."/>
            <person name="Bu D."/>
            <person name="Tan J."/>
            <person name="Yang L."/>
            <person name="Ye C."/>
            <person name="Zhang J."/>
            <person name="Xu J."/>
            <person name="Zhou Y."/>
            <person name="Yu Y."/>
            <person name="Zhang B."/>
            <person name="Zhuang S."/>
            <person name="Wei H."/>
            <person name="Liu B."/>
            <person name="Lei M."/>
            <person name="Yu H."/>
            <person name="Li Y."/>
            <person name="Xu H."/>
            <person name="Wei S."/>
            <person name="He X."/>
            <person name="Fang L."/>
            <person name="Zhang Z."/>
            <person name="Zhang Y."/>
            <person name="Huang X."/>
            <person name="Su Z."/>
            <person name="Tong W."/>
            <person name="Li J."/>
            <person name="Tong Z."/>
            <person name="Li S."/>
            <person name="Ye J."/>
            <person name="Wang L."/>
            <person name="Fang L."/>
            <person name="Lei T."/>
            <person name="Chen C."/>
            <person name="Chen H."/>
            <person name="Xu Z."/>
            <person name="Li H."/>
            <person name="Huang H."/>
            <person name="Zhang F."/>
            <person name="Xu H."/>
            <person name="Li N."/>
            <person name="Zhao C."/>
            <person name="Li S."/>
            <person name="Dong L."/>
            <person name="Huang Y."/>
            <person name="Li L."/>
            <person name="Xi Y."/>
            <person name="Qi Q."/>
            <person name="Li W."/>
            <person name="Zhang B."/>
            <person name="Hu W."/>
            <person name="Zhang Y."/>
            <person name="Tian X."/>
            <person name="Jiao Y."/>
            <person name="Liang X."/>
            <person name="Jin J."/>
            <person name="Gao L."/>
            <person name="Zheng W."/>
            <person name="Hao B."/>
            <person name="Liu S."/>
            <person name="Wang W."/>
            <person name="Yuan L."/>
            <person name="Cao M."/>
            <person name="McDermott J."/>
            <person name="Samudrala R."/>
            <person name="Wang J."/>
            <person name="Wong G.K."/>
            <person name="Yang H."/>
        </authorList>
    </citation>
    <scope>NUCLEOTIDE SEQUENCE [LARGE SCALE GENOMIC DNA]</scope>
    <source>
        <strain evidence="4">cv. 93-11</strain>
    </source>
</reference>
<keyword evidence="4" id="KW-1185">Reference proteome</keyword>
<feature type="domain" description="Reverse transcriptase zinc-binding" evidence="2">
    <location>
        <begin position="26"/>
        <end position="121"/>
    </location>
</feature>
<proteinExistence type="predicted"/>
<dbReference type="PANTHER" id="PTHR47074:SF11">
    <property type="entry name" value="REVERSE TRANSCRIPTASE-LIKE PROTEIN"/>
    <property type="match status" value="1"/>
</dbReference>
<gene>
    <name evidence="3" type="ORF">OsI_36656</name>
</gene>
<evidence type="ECO:0008006" key="5">
    <source>
        <dbReference type="Google" id="ProtNLM"/>
    </source>
</evidence>
<dbReference type="HOGENOM" id="CLU_000680_14_0_1"/>